<evidence type="ECO:0000256" key="2">
    <source>
        <dbReference type="ARBA" id="ARBA00022989"/>
    </source>
</evidence>
<gene>
    <name evidence="6" type="ORF">MCAP1_001470</name>
</gene>
<accession>A0AAF0EAU1</accession>
<feature type="compositionally biased region" description="Low complexity" evidence="4">
    <location>
        <begin position="41"/>
        <end position="52"/>
    </location>
</feature>
<dbReference type="InterPro" id="IPR028143">
    <property type="entry name" value="Get2/sif1"/>
</dbReference>
<keyword evidence="7" id="KW-1185">Reference proteome</keyword>
<dbReference type="PANTHER" id="PTHR28263:SF1">
    <property type="entry name" value="GOLGI TO ER TRAFFIC PROTEIN 2"/>
    <property type="match status" value="1"/>
</dbReference>
<feature type="transmembrane region" description="Helical" evidence="5">
    <location>
        <begin position="307"/>
        <end position="325"/>
    </location>
</feature>
<evidence type="ECO:0000256" key="1">
    <source>
        <dbReference type="ARBA" id="ARBA00022692"/>
    </source>
</evidence>
<reference evidence="6" key="1">
    <citation type="submission" date="2023-03" db="EMBL/GenBank/DDBJ databases">
        <title>Mating type loci evolution in Malassezia.</title>
        <authorList>
            <person name="Coelho M.A."/>
        </authorList>
    </citation>
    <scope>NUCLEOTIDE SEQUENCE</scope>
    <source>
        <strain evidence="6">CBS 10434</strain>
    </source>
</reference>
<keyword evidence="3 5" id="KW-0472">Membrane</keyword>
<evidence type="ECO:0000256" key="3">
    <source>
        <dbReference type="ARBA" id="ARBA00023136"/>
    </source>
</evidence>
<organism evidence="6 7">
    <name type="scientific">Malassezia caprae</name>
    <dbReference type="NCBI Taxonomy" id="1381934"/>
    <lineage>
        <taxon>Eukaryota</taxon>
        <taxon>Fungi</taxon>
        <taxon>Dikarya</taxon>
        <taxon>Basidiomycota</taxon>
        <taxon>Ustilaginomycotina</taxon>
        <taxon>Malasseziomycetes</taxon>
        <taxon>Malasseziales</taxon>
        <taxon>Malasseziaceae</taxon>
        <taxon>Malassezia</taxon>
    </lineage>
</organism>
<evidence type="ECO:0008006" key="8">
    <source>
        <dbReference type="Google" id="ProtNLM"/>
    </source>
</evidence>
<dbReference type="EMBL" id="CP119910">
    <property type="protein sequence ID" value="WFD19247.1"/>
    <property type="molecule type" value="Genomic_DNA"/>
</dbReference>
<evidence type="ECO:0000313" key="6">
    <source>
        <dbReference type="EMBL" id="WFD19247.1"/>
    </source>
</evidence>
<sequence>MSDDAAAKREARKRRILEKSGDRLSRITNTGRGKDYTGLDTAPVAPRAEAPAAPVPATPVVTATNATGRPEAGVLPEPPSDDQDAFARMLASMQARMGQGDGAGGAPEPLALMQQLLGQQGASEPAAPPSEVAYTQRMVRRMRLLQATLVFVLAFYVVFSSIFSHAPDTGLTGRSLPTDAGRQFARDSYRQQWASLAQSYTPTSAWLSADDPGLFPWAGVQGPLAALQPYISHSLLDGAWPSWPVFWVFVSLEVGLQGVRLAMLQRVPAALPRGVHSMVSLYAPQLLSLAPPLLGIVSLASALIDDLCILLFAIGTGVLFCQLWTPA</sequence>
<evidence type="ECO:0000313" key="7">
    <source>
        <dbReference type="Proteomes" id="UP001220961"/>
    </source>
</evidence>
<feature type="transmembrane region" description="Helical" evidence="5">
    <location>
        <begin position="281"/>
        <end position="300"/>
    </location>
</feature>
<keyword evidence="1 5" id="KW-0812">Transmembrane</keyword>
<feature type="transmembrane region" description="Helical" evidence="5">
    <location>
        <begin position="144"/>
        <end position="166"/>
    </location>
</feature>
<proteinExistence type="predicted"/>
<keyword evidence="2 5" id="KW-1133">Transmembrane helix</keyword>
<protein>
    <recommendedName>
        <fullName evidence="8">Transmembrane protein</fullName>
    </recommendedName>
</protein>
<dbReference type="AlphaFoldDB" id="A0AAF0EAU1"/>
<feature type="region of interest" description="Disordered" evidence="4">
    <location>
        <begin position="1"/>
        <end position="55"/>
    </location>
</feature>
<evidence type="ECO:0000256" key="5">
    <source>
        <dbReference type="SAM" id="Phobius"/>
    </source>
</evidence>
<dbReference type="Proteomes" id="UP001220961">
    <property type="component" value="Chromosome 3"/>
</dbReference>
<dbReference type="PANTHER" id="PTHR28263">
    <property type="entry name" value="GOLGI TO ER TRAFFIC PROTEIN 2"/>
    <property type="match status" value="1"/>
</dbReference>
<name>A0AAF0EAU1_9BASI</name>
<evidence type="ECO:0000256" key="4">
    <source>
        <dbReference type="SAM" id="MobiDB-lite"/>
    </source>
</evidence>
<dbReference type="GO" id="GO:0006890">
    <property type="term" value="P:retrograde vesicle-mediated transport, Golgi to endoplasmic reticulum"/>
    <property type="evidence" value="ECO:0007669"/>
    <property type="project" value="TreeGrafter"/>
</dbReference>